<dbReference type="GO" id="GO:0004156">
    <property type="term" value="F:dihydropteroate synthase activity"/>
    <property type="evidence" value="ECO:0007669"/>
    <property type="project" value="UniProtKB-EC"/>
</dbReference>
<dbReference type="NCBIfam" id="TIGR00526">
    <property type="entry name" value="folB_dom"/>
    <property type="match status" value="1"/>
</dbReference>
<dbReference type="SUPFAM" id="SSF55620">
    <property type="entry name" value="Tetrahydrobiopterin biosynthesis enzymes-like"/>
    <property type="match status" value="1"/>
</dbReference>
<evidence type="ECO:0000256" key="9">
    <source>
        <dbReference type="RuleBase" id="RU362079"/>
    </source>
</evidence>
<dbReference type="Proteomes" id="UP001304683">
    <property type="component" value="Chromosome"/>
</dbReference>
<dbReference type="PANTHER" id="PTHR20941">
    <property type="entry name" value="FOLATE SYNTHESIS PROTEINS"/>
    <property type="match status" value="1"/>
</dbReference>
<comment type="cofactor">
    <cofactor evidence="2">
        <name>Mg(2+)</name>
        <dbReference type="ChEBI" id="CHEBI:18420"/>
    </cofactor>
</comment>
<dbReference type="EMBL" id="CP132508">
    <property type="protein sequence ID" value="WPD19195.1"/>
    <property type="molecule type" value="Genomic_DNA"/>
</dbReference>
<evidence type="ECO:0000256" key="10">
    <source>
        <dbReference type="SAM" id="MobiDB-lite"/>
    </source>
</evidence>
<evidence type="ECO:0000256" key="5">
    <source>
        <dbReference type="ARBA" id="ARBA00022679"/>
    </source>
</evidence>
<dbReference type="InterPro" id="IPR011005">
    <property type="entry name" value="Dihydropteroate_synth-like_sf"/>
</dbReference>
<dbReference type="EC" id="4.1.2.25" evidence="9"/>
<comment type="pathway">
    <text evidence="9">Cofactor biosynthesis; tetrahydrofolate biosynthesis; 2-amino-4-hydroxy-6-hydroxymethyl-7,8-dihydropteridine diphosphate from 7,8-dihydroneopterin triphosphate: step 3/4.</text>
</comment>
<dbReference type="InterPro" id="IPR043133">
    <property type="entry name" value="GTP-CH-I_C/QueF"/>
</dbReference>
<evidence type="ECO:0000259" key="11">
    <source>
        <dbReference type="PROSITE" id="PS50972"/>
    </source>
</evidence>
<evidence type="ECO:0000256" key="1">
    <source>
        <dbReference type="ARBA" id="ARBA00000012"/>
    </source>
</evidence>
<feature type="compositionally biased region" description="Basic and acidic residues" evidence="10">
    <location>
        <begin position="284"/>
        <end position="298"/>
    </location>
</feature>
<feature type="domain" description="Pterin-binding" evidence="11">
    <location>
        <begin position="25"/>
        <end position="273"/>
    </location>
</feature>
<organism evidence="12 13">
    <name type="scientific">Thermaerobacter composti</name>
    <dbReference type="NCBI Taxonomy" id="554949"/>
    <lineage>
        <taxon>Bacteria</taxon>
        <taxon>Bacillati</taxon>
        <taxon>Bacillota</taxon>
        <taxon>Clostridia</taxon>
        <taxon>Eubacteriales</taxon>
        <taxon>Clostridiales Family XVII. Incertae Sedis</taxon>
        <taxon>Thermaerobacter</taxon>
    </lineage>
</organism>
<dbReference type="NCBIfam" id="TIGR00525">
    <property type="entry name" value="folB"/>
    <property type="match status" value="1"/>
</dbReference>
<dbReference type="PROSITE" id="PS50972">
    <property type="entry name" value="PTERIN_BINDING"/>
    <property type="match status" value="1"/>
</dbReference>
<dbReference type="InterPro" id="IPR000489">
    <property type="entry name" value="Pterin-binding_dom"/>
</dbReference>
<evidence type="ECO:0000256" key="6">
    <source>
        <dbReference type="ARBA" id="ARBA00022723"/>
    </source>
</evidence>
<gene>
    <name evidence="12" type="primary">folP</name>
    <name evidence="12" type="ORF">Q5761_00505</name>
</gene>
<dbReference type="Gene3D" id="3.20.20.20">
    <property type="entry name" value="Dihydropteroate synthase-like"/>
    <property type="match status" value="1"/>
</dbReference>
<dbReference type="NCBIfam" id="TIGR01496">
    <property type="entry name" value="DHPS"/>
    <property type="match status" value="1"/>
</dbReference>
<evidence type="ECO:0000256" key="3">
    <source>
        <dbReference type="ARBA" id="ARBA00004763"/>
    </source>
</evidence>
<evidence type="ECO:0000256" key="2">
    <source>
        <dbReference type="ARBA" id="ARBA00001946"/>
    </source>
</evidence>
<dbReference type="InterPro" id="IPR006156">
    <property type="entry name" value="Dihydroneopterin_aldolase"/>
</dbReference>
<dbReference type="PROSITE" id="PS00792">
    <property type="entry name" value="DHPS_1"/>
    <property type="match status" value="1"/>
</dbReference>
<evidence type="ECO:0000313" key="13">
    <source>
        <dbReference type="Proteomes" id="UP001304683"/>
    </source>
</evidence>
<keyword evidence="7" id="KW-0460">Magnesium</keyword>
<dbReference type="Pfam" id="PF02152">
    <property type="entry name" value="FolB"/>
    <property type="match status" value="1"/>
</dbReference>
<evidence type="ECO:0000256" key="8">
    <source>
        <dbReference type="ARBA" id="ARBA00022909"/>
    </source>
</evidence>
<dbReference type="Gene3D" id="3.30.1130.10">
    <property type="match status" value="1"/>
</dbReference>
<dbReference type="SMART" id="SM00905">
    <property type="entry name" value="FolB"/>
    <property type="match status" value="1"/>
</dbReference>
<sequence length="452" mass="48544">MSRTWRVIPGGLAWGDRRFVWGSRTYVMGILNVTPDSFSDGGRYLDPAAAEEHALAMAEAGADIIDVGAESTRPGATPVPAEEELRRLLPVLRRLAPKLDVPISVDTYKAQVARVALEEGAALINDVGGLRRDPAMAAVAAAHRVPVVAMHARPHGDTAYADFWGETLGFLRAAIERAEAAGLPREMVIVDPGFGFGKTPEQNLDLIRQLPRLRTLGAPVLLGTSRKSTIGRVLDLPVDQRLEGTAATVVLAVARGVDVVRVHDVAPMVRLVRMADAVVRHPRWREGDEPAPVRDAARPDPAAAGAGADPDVPRPTGRLDPTPAPPARSVIQLRALRFEARHGVLPEEHRNPQPFLVDVDLGLDTAAAAAADDLALTVDYAEVHRRVARVVEGPHRRLIETLAHQLADDLLHAFPVDWVRVRVAKPAAPLPGPAEGAAVEVWRSRAGRVGTG</sequence>
<evidence type="ECO:0000256" key="4">
    <source>
        <dbReference type="ARBA" id="ARBA00009503"/>
    </source>
</evidence>
<comment type="similarity">
    <text evidence="9">Belongs to the DHNA family.</text>
</comment>
<keyword evidence="8 9" id="KW-0289">Folate biosynthesis</keyword>
<dbReference type="InterPro" id="IPR006390">
    <property type="entry name" value="DHP_synth_dom"/>
</dbReference>
<dbReference type="Pfam" id="PF00809">
    <property type="entry name" value="Pterin_bind"/>
    <property type="match status" value="1"/>
</dbReference>
<feature type="compositionally biased region" description="Low complexity" evidence="10">
    <location>
        <begin position="299"/>
        <end position="310"/>
    </location>
</feature>
<keyword evidence="13" id="KW-1185">Reference proteome</keyword>
<feature type="region of interest" description="Disordered" evidence="10">
    <location>
        <begin position="283"/>
        <end position="326"/>
    </location>
</feature>
<dbReference type="PROSITE" id="PS00793">
    <property type="entry name" value="DHPS_2"/>
    <property type="match status" value="1"/>
</dbReference>
<dbReference type="CDD" id="cd00534">
    <property type="entry name" value="DHNA_DHNTPE"/>
    <property type="match status" value="1"/>
</dbReference>
<protein>
    <recommendedName>
        <fullName evidence="9">7,8-dihydroneopterin aldolase</fullName>
        <ecNumber evidence="9">4.1.2.25</ecNumber>
    </recommendedName>
</protein>
<dbReference type="SUPFAM" id="SSF51717">
    <property type="entry name" value="Dihydropteroate synthetase-like"/>
    <property type="match status" value="1"/>
</dbReference>
<comment type="catalytic activity">
    <reaction evidence="1">
        <text>(7,8-dihydropterin-6-yl)methyl diphosphate + 4-aminobenzoate = 7,8-dihydropteroate + diphosphate</text>
        <dbReference type="Rhea" id="RHEA:19949"/>
        <dbReference type="ChEBI" id="CHEBI:17836"/>
        <dbReference type="ChEBI" id="CHEBI:17839"/>
        <dbReference type="ChEBI" id="CHEBI:33019"/>
        <dbReference type="ChEBI" id="CHEBI:72950"/>
        <dbReference type="EC" id="2.5.1.15"/>
    </reaction>
</comment>
<accession>A0ABZ0QNY3</accession>
<dbReference type="InterPro" id="IPR006157">
    <property type="entry name" value="FolB_dom"/>
</dbReference>
<proteinExistence type="inferred from homology"/>
<reference evidence="12 13" key="1">
    <citation type="submission" date="2023-08" db="EMBL/GenBank/DDBJ databases">
        <title>Genome sequence of Thermaerobacter compostii strain Ins1, a spore-forming filamentous bacterium isolated from a deep geothermal reservoir.</title>
        <authorList>
            <person name="Bregnard D."/>
            <person name="Gonzalez D."/>
            <person name="Junier P."/>
        </authorList>
    </citation>
    <scope>NUCLEOTIDE SEQUENCE [LARGE SCALE GENOMIC DNA]</scope>
    <source>
        <strain evidence="12 13">Ins1</strain>
    </source>
</reference>
<dbReference type="PANTHER" id="PTHR20941:SF1">
    <property type="entry name" value="FOLIC ACID SYNTHESIS PROTEIN FOL1"/>
    <property type="match status" value="1"/>
</dbReference>
<dbReference type="RefSeq" id="WP_318750786.1">
    <property type="nucleotide sequence ID" value="NZ_CP132508.1"/>
</dbReference>
<comment type="function">
    <text evidence="9">Catalyzes the conversion of 7,8-dihydroneopterin to 6-hydroxymethyl-7,8-dihydropterin.</text>
</comment>
<comment type="similarity">
    <text evidence="4">Belongs to the DHPS family.</text>
</comment>
<keyword evidence="9" id="KW-0456">Lyase</keyword>
<comment type="pathway">
    <text evidence="3">Cofactor biosynthesis; tetrahydrofolate biosynthesis; 7,8-dihydrofolate from 2-amino-4-hydroxy-6-hydroxymethyl-7,8-dihydropteridine diphosphate and 4-aminobenzoate: step 1/2.</text>
</comment>
<name>A0ABZ0QNY3_9FIRM</name>
<comment type="catalytic activity">
    <reaction evidence="9">
        <text>7,8-dihydroneopterin = 6-hydroxymethyl-7,8-dihydropterin + glycolaldehyde</text>
        <dbReference type="Rhea" id="RHEA:10540"/>
        <dbReference type="ChEBI" id="CHEBI:17001"/>
        <dbReference type="ChEBI" id="CHEBI:17071"/>
        <dbReference type="ChEBI" id="CHEBI:44841"/>
        <dbReference type="EC" id="4.1.2.25"/>
    </reaction>
</comment>
<evidence type="ECO:0000313" key="12">
    <source>
        <dbReference type="EMBL" id="WPD19195.1"/>
    </source>
</evidence>
<evidence type="ECO:0000256" key="7">
    <source>
        <dbReference type="ARBA" id="ARBA00022842"/>
    </source>
</evidence>
<keyword evidence="5 12" id="KW-0808">Transferase</keyword>
<dbReference type="CDD" id="cd00739">
    <property type="entry name" value="DHPS"/>
    <property type="match status" value="1"/>
</dbReference>
<keyword evidence="6" id="KW-0479">Metal-binding</keyword>
<dbReference type="InterPro" id="IPR045031">
    <property type="entry name" value="DHP_synth-like"/>
</dbReference>